<evidence type="ECO:0000313" key="3">
    <source>
        <dbReference type="Proteomes" id="UP000278440"/>
    </source>
</evidence>
<dbReference type="EMBL" id="RBXT01000001">
    <property type="protein sequence ID" value="RKT78556.1"/>
    <property type="molecule type" value="Genomic_DNA"/>
</dbReference>
<dbReference type="InterPro" id="IPR002847">
    <property type="entry name" value="F420-0_gamma-glut_ligase-dom"/>
</dbReference>
<sequence length="375" mass="38122">MSDAGTQGTPRTPDAPGTVTVVPLTGIPEVTEGTDLADAVDAGLRASDVTLVDGDVLVVSSKVASKSLGLVVDDAVDKDALVLRESSAVVAERATADGRVTRVVRATAGPVMAAAGIDGSNTGARGGWLLLPHDPDAVCERLHAELVRRHGVRLGVVLSDTSARPWRVGHSDFALGAHGLHVVDDLRGGVDADGRPLAVTTRAVADEIASAADLAKGKASAVPVAVVRGLATLVLEDDATGTTDTGTDAATRHPRGRDLVRTGPYDWFGMGRAESVRAALGVAPGSAASLEVGVAPAEPGDDGALSRAVRVAMRGCDEVTADVGAGQVTLGAPSPYELGRFVARLEVALWGEWLEGEVSAPSADGVSVGVTLSRR</sequence>
<dbReference type="Proteomes" id="UP000278440">
    <property type="component" value="Unassembled WGS sequence"/>
</dbReference>
<protein>
    <submittedName>
        <fullName evidence="2">Coenzyme F420-0:L-glutamate ligase/coenzyme F420-1:gamma-L-glutamate ligase</fullName>
    </submittedName>
</protein>
<name>A0A495Y0X3_9MICO</name>
<proteinExistence type="predicted"/>
<reference evidence="2 3" key="1">
    <citation type="submission" date="2018-10" db="EMBL/GenBank/DDBJ databases">
        <title>Sequencing the genomes of 1000 actinobacteria strains.</title>
        <authorList>
            <person name="Klenk H.-P."/>
        </authorList>
    </citation>
    <scope>NUCLEOTIDE SEQUENCE [LARGE SCALE GENOMIC DNA]</scope>
    <source>
        <strain evidence="2 3">DSM 44267</strain>
    </source>
</reference>
<keyword evidence="2" id="KW-0436">Ligase</keyword>
<accession>A0A495Y0X3</accession>
<evidence type="ECO:0000313" key="2">
    <source>
        <dbReference type="EMBL" id="RKT78556.1"/>
    </source>
</evidence>
<feature type="domain" description="Coenzyme F420:L-glutamate ligase-like" evidence="1">
    <location>
        <begin position="27"/>
        <end position="229"/>
    </location>
</feature>
<evidence type="ECO:0000259" key="1">
    <source>
        <dbReference type="Pfam" id="PF01996"/>
    </source>
</evidence>
<gene>
    <name evidence="2" type="ORF">DFJ68_2003</name>
</gene>
<dbReference type="GO" id="GO:0052618">
    <property type="term" value="F:coenzyme F420-0:L-glutamate ligase activity"/>
    <property type="evidence" value="ECO:0007669"/>
    <property type="project" value="TreeGrafter"/>
</dbReference>
<dbReference type="SUPFAM" id="SSF144010">
    <property type="entry name" value="CofE-like"/>
    <property type="match status" value="1"/>
</dbReference>
<dbReference type="PANTHER" id="PTHR47917">
    <property type="match status" value="1"/>
</dbReference>
<comment type="caution">
    <text evidence="2">The sequence shown here is derived from an EMBL/GenBank/DDBJ whole genome shotgun (WGS) entry which is preliminary data.</text>
</comment>
<organism evidence="2 3">
    <name type="scientific">Terracoccus luteus</name>
    <dbReference type="NCBI Taxonomy" id="53356"/>
    <lineage>
        <taxon>Bacteria</taxon>
        <taxon>Bacillati</taxon>
        <taxon>Actinomycetota</taxon>
        <taxon>Actinomycetes</taxon>
        <taxon>Micrococcales</taxon>
        <taxon>Intrasporangiaceae</taxon>
        <taxon>Terracoccus</taxon>
    </lineage>
</organism>
<dbReference type="Pfam" id="PF01996">
    <property type="entry name" value="F420_ligase"/>
    <property type="match status" value="1"/>
</dbReference>
<dbReference type="PANTHER" id="PTHR47917:SF1">
    <property type="entry name" value="COENZYME F420:L-GLUTAMATE LIGASE"/>
    <property type="match status" value="1"/>
</dbReference>
<keyword evidence="3" id="KW-1185">Reference proteome</keyword>
<dbReference type="AlphaFoldDB" id="A0A495Y0X3"/>
<dbReference type="RefSeq" id="WP_121032871.1">
    <property type="nucleotide sequence ID" value="NZ_RBXT01000001.1"/>
</dbReference>
<dbReference type="OrthoDB" id="9788295at2"/>
<dbReference type="Gene3D" id="3.30.1330.100">
    <property type="entry name" value="CofE-like"/>
    <property type="match status" value="2"/>
</dbReference>